<dbReference type="EMBL" id="BGZK01000103">
    <property type="protein sequence ID" value="GBP18956.1"/>
    <property type="molecule type" value="Genomic_DNA"/>
</dbReference>
<gene>
    <name evidence="1" type="ORF">EVAR_78424_1</name>
</gene>
<dbReference type="AlphaFoldDB" id="A0A4C1TZC2"/>
<accession>A0A4C1TZC2</accession>
<sequence length="196" mass="22249">MLLPYRELDRGAPKNNSRVLYLPLQRRTKKYVGTTQGAGQVLFSAAARSSRTRAAALFGDGFIFDEVPKSPLSFFCCPAVSRTKAASFVLRACCTYAFGVSLSNCQSLWELTSVVLLFFFTRIYVICARVADTVRRLIETYEKNTRGQNRTALGIGMIRVQKILHAHLKVDKRCVRWTQPNSTDDQKRLRGEWCRV</sequence>
<proteinExistence type="predicted"/>
<evidence type="ECO:0000313" key="1">
    <source>
        <dbReference type="EMBL" id="GBP18956.1"/>
    </source>
</evidence>
<reference evidence="1 2" key="1">
    <citation type="journal article" date="2019" name="Commun. Biol.">
        <title>The bagworm genome reveals a unique fibroin gene that provides high tensile strength.</title>
        <authorList>
            <person name="Kono N."/>
            <person name="Nakamura H."/>
            <person name="Ohtoshi R."/>
            <person name="Tomita M."/>
            <person name="Numata K."/>
            <person name="Arakawa K."/>
        </authorList>
    </citation>
    <scope>NUCLEOTIDE SEQUENCE [LARGE SCALE GENOMIC DNA]</scope>
</reference>
<evidence type="ECO:0000313" key="2">
    <source>
        <dbReference type="Proteomes" id="UP000299102"/>
    </source>
</evidence>
<name>A0A4C1TZC2_EUMVA</name>
<dbReference type="Proteomes" id="UP000299102">
    <property type="component" value="Unassembled WGS sequence"/>
</dbReference>
<comment type="caution">
    <text evidence="1">The sequence shown here is derived from an EMBL/GenBank/DDBJ whole genome shotgun (WGS) entry which is preliminary data.</text>
</comment>
<keyword evidence="2" id="KW-1185">Reference proteome</keyword>
<protein>
    <submittedName>
        <fullName evidence="1">Uncharacterized protein</fullName>
    </submittedName>
</protein>
<organism evidence="1 2">
    <name type="scientific">Eumeta variegata</name>
    <name type="common">Bagworm moth</name>
    <name type="synonym">Eumeta japonica</name>
    <dbReference type="NCBI Taxonomy" id="151549"/>
    <lineage>
        <taxon>Eukaryota</taxon>
        <taxon>Metazoa</taxon>
        <taxon>Ecdysozoa</taxon>
        <taxon>Arthropoda</taxon>
        <taxon>Hexapoda</taxon>
        <taxon>Insecta</taxon>
        <taxon>Pterygota</taxon>
        <taxon>Neoptera</taxon>
        <taxon>Endopterygota</taxon>
        <taxon>Lepidoptera</taxon>
        <taxon>Glossata</taxon>
        <taxon>Ditrysia</taxon>
        <taxon>Tineoidea</taxon>
        <taxon>Psychidae</taxon>
        <taxon>Oiketicinae</taxon>
        <taxon>Eumeta</taxon>
    </lineage>
</organism>